<dbReference type="Proteomes" id="UP000657931">
    <property type="component" value="Unassembled WGS sequence"/>
</dbReference>
<name>A0ABR8QNL1_9BACI</name>
<accession>A0ABR8QNL1</accession>
<dbReference type="RefSeq" id="WP_191813045.1">
    <property type="nucleotide sequence ID" value="NZ_JACSQT010000003.1"/>
</dbReference>
<evidence type="ECO:0000313" key="1">
    <source>
        <dbReference type="EMBL" id="MBD7937120.1"/>
    </source>
</evidence>
<keyword evidence="2" id="KW-1185">Reference proteome</keyword>
<comment type="caution">
    <text evidence="1">The sequence shown here is derived from an EMBL/GenBank/DDBJ whole genome shotgun (WGS) entry which is preliminary data.</text>
</comment>
<sequence length="109" mass="13100">MIRDRGKMKWQGFFMSEHTELLKQIPAEYEKVKKPELDEQELQEIQIITMESLNYTLTIKMTIWVDGFKKTYEGIVNKIDHINMYIHLETNDLKILKFHIDEVISVERV</sequence>
<dbReference type="EMBL" id="JACSQT010000003">
    <property type="protein sequence ID" value="MBD7937120.1"/>
    <property type="molecule type" value="Genomic_DNA"/>
</dbReference>
<protein>
    <submittedName>
        <fullName evidence="1">YolD-like family protein</fullName>
    </submittedName>
</protein>
<proteinExistence type="predicted"/>
<dbReference type="InterPro" id="IPR014962">
    <property type="entry name" value="YolD"/>
</dbReference>
<reference evidence="1 2" key="1">
    <citation type="submission" date="2020-08" db="EMBL/GenBank/DDBJ databases">
        <title>A Genomic Blueprint of the Chicken Gut Microbiome.</title>
        <authorList>
            <person name="Gilroy R."/>
            <person name="Ravi A."/>
            <person name="Getino M."/>
            <person name="Pursley I."/>
            <person name="Horton D.L."/>
            <person name="Alikhan N.-F."/>
            <person name="Baker D."/>
            <person name="Gharbi K."/>
            <person name="Hall N."/>
            <person name="Watson M."/>
            <person name="Adriaenssens E.M."/>
            <person name="Foster-Nyarko E."/>
            <person name="Jarju S."/>
            <person name="Secka A."/>
            <person name="Antonio M."/>
            <person name="Oren A."/>
            <person name="Chaudhuri R."/>
            <person name="La Ragione R.M."/>
            <person name="Hildebrand F."/>
            <person name="Pallen M.J."/>
        </authorList>
    </citation>
    <scope>NUCLEOTIDE SEQUENCE [LARGE SCALE GENOMIC DNA]</scope>
    <source>
        <strain evidence="1 2">Sa5YUA1</strain>
    </source>
</reference>
<dbReference type="PANTHER" id="PTHR40051">
    <property type="entry name" value="IG HYPOTHETICAL 15966"/>
    <property type="match status" value="1"/>
</dbReference>
<evidence type="ECO:0000313" key="2">
    <source>
        <dbReference type="Proteomes" id="UP000657931"/>
    </source>
</evidence>
<dbReference type="PANTHER" id="PTHR40051:SF1">
    <property type="entry name" value="YOLD-LIKE FAMILY PROTEIN"/>
    <property type="match status" value="1"/>
</dbReference>
<organism evidence="1 2">
    <name type="scientific">Cytobacillus stercorigallinarum</name>
    <dbReference type="NCBI Taxonomy" id="2762240"/>
    <lineage>
        <taxon>Bacteria</taxon>
        <taxon>Bacillati</taxon>
        <taxon>Bacillota</taxon>
        <taxon>Bacilli</taxon>
        <taxon>Bacillales</taxon>
        <taxon>Bacillaceae</taxon>
        <taxon>Cytobacillus</taxon>
    </lineage>
</organism>
<gene>
    <name evidence="1" type="ORF">H9655_08755</name>
</gene>
<dbReference type="Pfam" id="PF08863">
    <property type="entry name" value="YolD"/>
    <property type="match status" value="1"/>
</dbReference>